<name>A0AAW6RED0_GORRU</name>
<organism evidence="2">
    <name type="scientific">Gordonia rubripertincta</name>
    <name type="common">Rhodococcus corallinus</name>
    <dbReference type="NCBI Taxonomy" id="36822"/>
    <lineage>
        <taxon>Bacteria</taxon>
        <taxon>Bacillati</taxon>
        <taxon>Actinomycetota</taxon>
        <taxon>Actinomycetes</taxon>
        <taxon>Mycobacteriales</taxon>
        <taxon>Gordoniaceae</taxon>
        <taxon>Gordonia</taxon>
    </lineage>
</organism>
<proteinExistence type="predicted"/>
<dbReference type="SUPFAM" id="SSF52218">
    <property type="entry name" value="Flavoproteins"/>
    <property type="match status" value="1"/>
</dbReference>
<comment type="caution">
    <text evidence="2">The sequence shown here is derived from an EMBL/GenBank/DDBJ whole genome shotgun (WGS) entry which is preliminary data.</text>
</comment>
<dbReference type="InterPro" id="IPR050712">
    <property type="entry name" value="NAD(P)H-dep_reductase"/>
</dbReference>
<dbReference type="PANTHER" id="PTHR30543">
    <property type="entry name" value="CHROMATE REDUCTASE"/>
    <property type="match status" value="1"/>
</dbReference>
<dbReference type="RefSeq" id="WP_005199835.1">
    <property type="nucleotide sequence ID" value="NZ_CP136136.1"/>
</dbReference>
<dbReference type="Gene3D" id="3.40.50.360">
    <property type="match status" value="1"/>
</dbReference>
<accession>A0AAW6RED0</accession>
<dbReference type="Pfam" id="PF03358">
    <property type="entry name" value="FMN_red"/>
    <property type="match status" value="1"/>
</dbReference>
<feature type="domain" description="NADPH-dependent FMN reductase-like" evidence="1">
    <location>
        <begin position="7"/>
        <end position="147"/>
    </location>
</feature>
<dbReference type="PANTHER" id="PTHR30543:SF21">
    <property type="entry name" value="NAD(P)H-DEPENDENT FMN REDUCTASE LOT6"/>
    <property type="match status" value="1"/>
</dbReference>
<evidence type="ECO:0000313" key="2">
    <source>
        <dbReference type="EMBL" id="MDG6783779.1"/>
    </source>
</evidence>
<dbReference type="GO" id="GO:0016491">
    <property type="term" value="F:oxidoreductase activity"/>
    <property type="evidence" value="ECO:0007669"/>
    <property type="project" value="UniProtKB-KW"/>
</dbReference>
<dbReference type="AlphaFoldDB" id="A0AAW6RED0"/>
<dbReference type="EMBL" id="JARUXG010000030">
    <property type="protein sequence ID" value="MDG6783779.1"/>
    <property type="molecule type" value="Genomic_DNA"/>
</dbReference>
<sequence>MPDPAIEVGVLVGSLRRESVNRKLASAMASLVPERLSFTEVALGELPMYNGDLEPDRPSPVEVFTDKIRGFDAILMVMPEYNRSVPAVLKNAIDWGSKPPHANAWLDKPVALTGISPGAISTAAGQLHLRQVLGALGAAVLGGEAYLSTRSEPFRPDGTLQDSAREFLGDYLNRFADFAGKLRTTEAAR</sequence>
<protein>
    <submittedName>
        <fullName evidence="2">NAD(P)H-dependent oxidoreductase</fullName>
        <ecNumber evidence="2">1.-.-.-</ecNumber>
    </submittedName>
</protein>
<evidence type="ECO:0000259" key="1">
    <source>
        <dbReference type="Pfam" id="PF03358"/>
    </source>
</evidence>
<gene>
    <name evidence="2" type="ORF">QBL07_23480</name>
</gene>
<dbReference type="GO" id="GO:0005829">
    <property type="term" value="C:cytosol"/>
    <property type="evidence" value="ECO:0007669"/>
    <property type="project" value="TreeGrafter"/>
</dbReference>
<dbReference type="GO" id="GO:0010181">
    <property type="term" value="F:FMN binding"/>
    <property type="evidence" value="ECO:0007669"/>
    <property type="project" value="TreeGrafter"/>
</dbReference>
<reference evidence="2" key="1">
    <citation type="submission" date="2023-04" db="EMBL/GenBank/DDBJ databases">
        <title>Characterization and analysis of the complete genome of Gordonia rubripertincta 112, the degrader of aromatic and aliphatic compounds.</title>
        <authorList>
            <person name="Frantsuzova E."/>
            <person name="Bogun A."/>
            <person name="Delegan Y."/>
        </authorList>
    </citation>
    <scope>NUCLEOTIDE SEQUENCE</scope>
    <source>
        <strain evidence="2">112</strain>
    </source>
</reference>
<dbReference type="InterPro" id="IPR005025">
    <property type="entry name" value="FMN_Rdtase-like_dom"/>
</dbReference>
<keyword evidence="2" id="KW-0560">Oxidoreductase</keyword>
<dbReference type="EC" id="1.-.-.-" evidence="2"/>
<dbReference type="InterPro" id="IPR029039">
    <property type="entry name" value="Flavoprotein-like_sf"/>
</dbReference>